<dbReference type="AlphaFoldDB" id="A0A4Y2CGR5"/>
<dbReference type="Proteomes" id="UP000499080">
    <property type="component" value="Unassembled WGS sequence"/>
</dbReference>
<proteinExistence type="predicted"/>
<comment type="caution">
    <text evidence="1">The sequence shown here is derived from an EMBL/GenBank/DDBJ whole genome shotgun (WGS) entry which is preliminary data.</text>
</comment>
<evidence type="ECO:0000313" key="2">
    <source>
        <dbReference type="EMBL" id="GBM09010.1"/>
    </source>
</evidence>
<evidence type="ECO:0000313" key="1">
    <source>
        <dbReference type="EMBL" id="GBM02998.1"/>
    </source>
</evidence>
<accession>A0A4Y2CGR5</accession>
<dbReference type="EMBL" id="BGPR01000263">
    <property type="protein sequence ID" value="GBM09010.1"/>
    <property type="molecule type" value="Genomic_DNA"/>
</dbReference>
<name>A0A4Y2CGR5_ARAVE</name>
<evidence type="ECO:0000313" key="3">
    <source>
        <dbReference type="Proteomes" id="UP000499080"/>
    </source>
</evidence>
<dbReference type="EMBL" id="BGPR01086329">
    <property type="protein sequence ID" value="GBM02998.1"/>
    <property type="molecule type" value="Genomic_DNA"/>
</dbReference>
<keyword evidence="3" id="KW-1185">Reference proteome</keyword>
<protein>
    <submittedName>
        <fullName evidence="1">Uncharacterized protein</fullName>
    </submittedName>
</protein>
<reference evidence="1 3" key="1">
    <citation type="journal article" date="2019" name="Sci. Rep.">
        <title>Orb-weaving spider Araneus ventricosus genome elucidates the spidroin gene catalogue.</title>
        <authorList>
            <person name="Kono N."/>
            <person name="Nakamura H."/>
            <person name="Ohtoshi R."/>
            <person name="Moran D.A.P."/>
            <person name="Shinohara A."/>
            <person name="Yoshida Y."/>
            <person name="Fujiwara M."/>
            <person name="Mori M."/>
            <person name="Tomita M."/>
            <person name="Arakawa K."/>
        </authorList>
    </citation>
    <scope>NUCLEOTIDE SEQUENCE [LARGE SCALE GENOMIC DNA]</scope>
</reference>
<gene>
    <name evidence="2" type="ORF">AVEN_229045_1</name>
    <name evidence="1" type="ORF">AVEN_266117_1</name>
</gene>
<sequence>MPPGKARTCIWNRAASHPRGDPRVGAQYIVTMNDTPSSALASGLLNDRVTTPITRVLWSVTKWPSATHVPVPLVGLRPVIGQPHHDCCTLQGSENPLTFHPSI</sequence>
<organism evidence="1 3">
    <name type="scientific">Araneus ventricosus</name>
    <name type="common">Orbweaver spider</name>
    <name type="synonym">Epeira ventricosa</name>
    <dbReference type="NCBI Taxonomy" id="182803"/>
    <lineage>
        <taxon>Eukaryota</taxon>
        <taxon>Metazoa</taxon>
        <taxon>Ecdysozoa</taxon>
        <taxon>Arthropoda</taxon>
        <taxon>Chelicerata</taxon>
        <taxon>Arachnida</taxon>
        <taxon>Araneae</taxon>
        <taxon>Araneomorphae</taxon>
        <taxon>Entelegynae</taxon>
        <taxon>Araneoidea</taxon>
        <taxon>Araneidae</taxon>
        <taxon>Araneus</taxon>
    </lineage>
</organism>